<accession>A0A8H9HSI9</accession>
<reference evidence="2" key="1">
    <citation type="journal article" date="2014" name="Int. J. Syst. Evol. Microbiol.">
        <title>Complete genome sequence of Corynebacterium casei LMG S-19264T (=DSM 44701T), isolated from a smear-ripened cheese.</title>
        <authorList>
            <consortium name="US DOE Joint Genome Institute (JGI-PGF)"/>
            <person name="Walter F."/>
            <person name="Albersmeier A."/>
            <person name="Kalinowski J."/>
            <person name="Ruckert C."/>
        </authorList>
    </citation>
    <scope>NUCLEOTIDE SEQUENCE</scope>
    <source>
        <strain evidence="2">JCM 4434</strain>
    </source>
</reference>
<evidence type="ECO:0000259" key="1">
    <source>
        <dbReference type="SMART" id="SM00421"/>
    </source>
</evidence>
<organism evidence="2 3">
    <name type="scientific">Kitasatospora aureofaciens</name>
    <name type="common">Streptomyces aureofaciens</name>
    <dbReference type="NCBI Taxonomy" id="1894"/>
    <lineage>
        <taxon>Bacteria</taxon>
        <taxon>Bacillati</taxon>
        <taxon>Actinomycetota</taxon>
        <taxon>Actinomycetes</taxon>
        <taxon>Kitasatosporales</taxon>
        <taxon>Streptomycetaceae</taxon>
        <taxon>Kitasatospora</taxon>
    </lineage>
</organism>
<sequence length="320" mass="35189">MLSRKDPVARVADFATVYGGSAEEAEELAEQLLAMGLLAHDPRGGLVAISPDEAVARRVSPLEREMRARRSLIERRRGQLMSFLPVFEASLSNHQSPGPFEVIESLPAALTAIEELAAGCEDEVFTAQPGGARAADILEEAAPRDEAILRRGIRMRVLYQHTARFSPGTNVYVERISRLGGQVRTLDDRFTRMLVFDRKTAVIAVPGNPNAAAIVREPSMVAFIVDTCQRLWLIAQPFTAESSSHAEIESNLREAIVRMLTEGMTDSSIALRLGMSVRTCRRHIADLMTDLKAQSRFQAGYALAMSQLLNTDARADTGER</sequence>
<dbReference type="GO" id="GO:0006355">
    <property type="term" value="P:regulation of DNA-templated transcription"/>
    <property type="evidence" value="ECO:0007669"/>
    <property type="project" value="InterPro"/>
</dbReference>
<gene>
    <name evidence="2" type="ORF">GCM10010502_42890</name>
</gene>
<dbReference type="EMBL" id="BMUB01000009">
    <property type="protein sequence ID" value="GGU85968.1"/>
    <property type="molecule type" value="Genomic_DNA"/>
</dbReference>
<dbReference type="InterPro" id="IPR036388">
    <property type="entry name" value="WH-like_DNA-bd_sf"/>
</dbReference>
<proteinExistence type="predicted"/>
<protein>
    <recommendedName>
        <fullName evidence="1">HTH luxR-type domain-containing protein</fullName>
    </recommendedName>
</protein>
<dbReference type="AlphaFoldDB" id="A0A8H9HSI9"/>
<evidence type="ECO:0000313" key="3">
    <source>
        <dbReference type="Proteomes" id="UP000610124"/>
    </source>
</evidence>
<dbReference type="RefSeq" id="WP_046385539.1">
    <property type="nucleotide sequence ID" value="NZ_BMUB01000009.1"/>
</dbReference>
<dbReference type="Gene3D" id="1.10.10.10">
    <property type="entry name" value="Winged helix-like DNA-binding domain superfamily/Winged helix DNA-binding domain"/>
    <property type="match status" value="1"/>
</dbReference>
<dbReference type="GeneID" id="97487319"/>
<dbReference type="PANTHER" id="PTHR34293:SF1">
    <property type="entry name" value="HTH-TYPE TRANSCRIPTIONAL REGULATOR TRMBL2"/>
    <property type="match status" value="1"/>
</dbReference>
<dbReference type="InterPro" id="IPR016032">
    <property type="entry name" value="Sig_transdc_resp-reg_C-effctor"/>
</dbReference>
<evidence type="ECO:0000313" key="2">
    <source>
        <dbReference type="EMBL" id="GGU85968.1"/>
    </source>
</evidence>
<dbReference type="Proteomes" id="UP000610124">
    <property type="component" value="Unassembled WGS sequence"/>
</dbReference>
<dbReference type="PANTHER" id="PTHR34293">
    <property type="entry name" value="HTH-TYPE TRANSCRIPTIONAL REGULATOR TRMBL2"/>
    <property type="match status" value="1"/>
</dbReference>
<dbReference type="InterPro" id="IPR000792">
    <property type="entry name" value="Tscrpt_reg_LuxR_C"/>
</dbReference>
<feature type="domain" description="HTH luxR-type" evidence="1">
    <location>
        <begin position="254"/>
        <end position="303"/>
    </location>
</feature>
<reference evidence="2" key="2">
    <citation type="submission" date="2020-09" db="EMBL/GenBank/DDBJ databases">
        <authorList>
            <person name="Sun Q."/>
            <person name="Ohkuma M."/>
        </authorList>
    </citation>
    <scope>NUCLEOTIDE SEQUENCE</scope>
    <source>
        <strain evidence="2">JCM 4434</strain>
    </source>
</reference>
<dbReference type="GO" id="GO:0003677">
    <property type="term" value="F:DNA binding"/>
    <property type="evidence" value="ECO:0007669"/>
    <property type="project" value="InterPro"/>
</dbReference>
<comment type="caution">
    <text evidence="2">The sequence shown here is derived from an EMBL/GenBank/DDBJ whole genome shotgun (WGS) entry which is preliminary data.</text>
</comment>
<dbReference type="InterPro" id="IPR051797">
    <property type="entry name" value="TrmB-like"/>
</dbReference>
<dbReference type="SMART" id="SM00421">
    <property type="entry name" value="HTH_LUXR"/>
    <property type="match status" value="1"/>
</dbReference>
<dbReference type="Pfam" id="PF00196">
    <property type="entry name" value="GerE"/>
    <property type="match status" value="1"/>
</dbReference>
<dbReference type="SUPFAM" id="SSF46894">
    <property type="entry name" value="C-terminal effector domain of the bipartite response regulators"/>
    <property type="match status" value="1"/>
</dbReference>
<name>A0A8H9HSI9_KITAU</name>